<evidence type="ECO:0000313" key="3">
    <source>
        <dbReference type="EMBL" id="CAG8839214.1"/>
    </source>
</evidence>
<dbReference type="EMBL" id="CAJVQB010059957">
    <property type="protein sequence ID" value="CAG8839214.1"/>
    <property type="molecule type" value="Genomic_DNA"/>
</dbReference>
<dbReference type="SUPFAM" id="SSF48452">
    <property type="entry name" value="TPR-like"/>
    <property type="match status" value="2"/>
</dbReference>
<dbReference type="PANTHER" id="PTHR44858">
    <property type="entry name" value="TETRATRICOPEPTIDE REPEAT PROTEIN 6"/>
    <property type="match status" value="1"/>
</dbReference>
<feature type="non-terminal residue" evidence="3">
    <location>
        <position position="470"/>
    </location>
</feature>
<dbReference type="Gene3D" id="1.25.40.10">
    <property type="entry name" value="Tetratricopeptide repeat domain"/>
    <property type="match status" value="3"/>
</dbReference>
<comment type="caution">
    <text evidence="3">The sequence shown here is derived from an EMBL/GenBank/DDBJ whole genome shotgun (WGS) entry which is preliminary data.</text>
</comment>
<accession>A0ABN7WSC6</accession>
<keyword evidence="4" id="KW-1185">Reference proteome</keyword>
<dbReference type="Proteomes" id="UP000789901">
    <property type="component" value="Unassembled WGS sequence"/>
</dbReference>
<evidence type="ECO:0000313" key="4">
    <source>
        <dbReference type="Proteomes" id="UP000789901"/>
    </source>
</evidence>
<proteinExistence type="predicted"/>
<feature type="non-terminal residue" evidence="3">
    <location>
        <position position="1"/>
    </location>
</feature>
<dbReference type="InterPro" id="IPR050498">
    <property type="entry name" value="Ycf3"/>
</dbReference>
<dbReference type="InterPro" id="IPR011990">
    <property type="entry name" value="TPR-like_helical_dom_sf"/>
</dbReference>
<protein>
    <submittedName>
        <fullName evidence="3">31499_t:CDS:1</fullName>
    </submittedName>
</protein>
<dbReference type="PANTHER" id="PTHR44858:SF1">
    <property type="entry name" value="UDP-N-ACETYLGLUCOSAMINE--PEPTIDE N-ACETYLGLUCOSAMINYLTRANSFERASE SPINDLY-RELATED"/>
    <property type="match status" value="1"/>
</dbReference>
<name>A0ABN7WSC6_GIGMA</name>
<reference evidence="3 4" key="1">
    <citation type="submission" date="2021-06" db="EMBL/GenBank/DDBJ databases">
        <authorList>
            <person name="Kallberg Y."/>
            <person name="Tangrot J."/>
            <person name="Rosling A."/>
        </authorList>
    </citation>
    <scope>NUCLEOTIDE SEQUENCE [LARGE SCALE GENOMIC DNA]</scope>
    <source>
        <strain evidence="3 4">120-4 pot B 10/14</strain>
    </source>
</reference>
<keyword evidence="2" id="KW-0802">TPR repeat</keyword>
<sequence length="470" mass="55362">IPTTCPFCKTKINPELTYDLKLNSMLKNLYERLTTYFGTPMKEHRISIRIKNFYPVFMMFMLSPYKKAIYKQNYSDALGWLKQMLKFKPKSYTIRCVMAIIYWKIGLKEKDQKIASQNHSKALNILTEAIRLCPKKTLAYMYRSQIYMFFQNNYCASMDLNEVLSNNPNNTIALLYKAKIYVDEREFDYARQEFEKINAKHSGQSILSTLLPKLNRPNKWMLFGPEKSLPVQLYSLDNFTVIAYVLFKIWRSLYRPKGRKYIKELELAISNCRQAIKNNCRNIVALAIKGNSNFNKKFFNDAFNDFNEILKILPNNQIVLIWRGKTNRFLGNNQESLEDLNNAIHQSSLEKSQTDLRRAIELNPEEPYWHCQYGALLYKQNHDIESLHQLNIAIKSNPKYKFEYALKSEAHYFKGMVYKKMGHSEMANMDVEKAMGHFEMANMDFETAIELDPNNELAIEEYKDKIQLIT</sequence>
<gene>
    <name evidence="3" type="ORF">GMARGA_LOCUS34347</name>
</gene>
<organism evidence="3 4">
    <name type="scientific">Gigaspora margarita</name>
    <dbReference type="NCBI Taxonomy" id="4874"/>
    <lineage>
        <taxon>Eukaryota</taxon>
        <taxon>Fungi</taxon>
        <taxon>Fungi incertae sedis</taxon>
        <taxon>Mucoromycota</taxon>
        <taxon>Glomeromycotina</taxon>
        <taxon>Glomeromycetes</taxon>
        <taxon>Diversisporales</taxon>
        <taxon>Gigasporaceae</taxon>
        <taxon>Gigaspora</taxon>
    </lineage>
</organism>
<evidence type="ECO:0000256" key="2">
    <source>
        <dbReference type="ARBA" id="ARBA00022803"/>
    </source>
</evidence>
<keyword evidence="1" id="KW-0677">Repeat</keyword>
<evidence type="ECO:0000256" key="1">
    <source>
        <dbReference type="ARBA" id="ARBA00022737"/>
    </source>
</evidence>